<dbReference type="Gene3D" id="3.40.190.10">
    <property type="entry name" value="Periplasmic binding protein-like II"/>
    <property type="match status" value="1"/>
</dbReference>
<dbReference type="EMBL" id="BHZD01000001">
    <property type="protein sequence ID" value="GCD43261.1"/>
    <property type="molecule type" value="Genomic_DNA"/>
</dbReference>
<dbReference type="Pfam" id="PF00496">
    <property type="entry name" value="SBP_bac_5"/>
    <property type="match status" value="1"/>
</dbReference>
<dbReference type="GO" id="GO:0015833">
    <property type="term" value="P:peptide transport"/>
    <property type="evidence" value="ECO:0007669"/>
    <property type="project" value="TreeGrafter"/>
</dbReference>
<dbReference type="InterPro" id="IPR030678">
    <property type="entry name" value="Peptide/Ni-bd"/>
</dbReference>
<dbReference type="InterPro" id="IPR000914">
    <property type="entry name" value="SBP_5_dom"/>
</dbReference>
<name>A0A401W1V5_STREY</name>
<dbReference type="RefSeq" id="WP_125054427.1">
    <property type="nucleotide sequence ID" value="NZ_BHZD01000001.1"/>
</dbReference>
<dbReference type="CDD" id="cd08506">
    <property type="entry name" value="PBP2_clavulanate_OppA2"/>
    <property type="match status" value="1"/>
</dbReference>
<evidence type="ECO:0000259" key="2">
    <source>
        <dbReference type="Pfam" id="PF00496"/>
    </source>
</evidence>
<reference evidence="3 4" key="1">
    <citation type="submission" date="2018-11" db="EMBL/GenBank/DDBJ databases">
        <title>Whole genome sequence of Streptomyces paromomycinus NBRC 15454(T).</title>
        <authorList>
            <person name="Komaki H."/>
            <person name="Tamura T."/>
        </authorList>
    </citation>
    <scope>NUCLEOTIDE SEQUENCE [LARGE SCALE GENOMIC DNA]</scope>
    <source>
        <strain evidence="3 4">NBRC 15454</strain>
    </source>
</reference>
<protein>
    <submittedName>
        <fullName evidence="3">ABC transporter</fullName>
    </submittedName>
</protein>
<dbReference type="PANTHER" id="PTHR30290">
    <property type="entry name" value="PERIPLASMIC BINDING COMPONENT OF ABC TRANSPORTER"/>
    <property type="match status" value="1"/>
</dbReference>
<evidence type="ECO:0000313" key="3">
    <source>
        <dbReference type="EMBL" id="GCD43261.1"/>
    </source>
</evidence>
<comment type="caution">
    <text evidence="3">The sequence shown here is derived from an EMBL/GenBank/DDBJ whole genome shotgun (WGS) entry which is preliminary data.</text>
</comment>
<dbReference type="InterPro" id="IPR039424">
    <property type="entry name" value="SBP_5"/>
</dbReference>
<evidence type="ECO:0000256" key="1">
    <source>
        <dbReference type="SAM" id="SignalP"/>
    </source>
</evidence>
<dbReference type="PIRSF" id="PIRSF002741">
    <property type="entry name" value="MppA"/>
    <property type="match status" value="1"/>
</dbReference>
<dbReference type="GO" id="GO:0043190">
    <property type="term" value="C:ATP-binding cassette (ABC) transporter complex"/>
    <property type="evidence" value="ECO:0007669"/>
    <property type="project" value="InterPro"/>
</dbReference>
<proteinExistence type="predicted"/>
<dbReference type="Gene3D" id="3.10.105.10">
    <property type="entry name" value="Dipeptide-binding Protein, Domain 3"/>
    <property type="match status" value="1"/>
</dbReference>
<dbReference type="Proteomes" id="UP000286746">
    <property type="component" value="Unassembled WGS sequence"/>
</dbReference>
<keyword evidence="4" id="KW-1185">Reference proteome</keyword>
<organism evidence="3 4">
    <name type="scientific">Streptomyces paromomycinus</name>
    <name type="common">Streptomyces rimosus subsp. paromomycinus</name>
    <dbReference type="NCBI Taxonomy" id="92743"/>
    <lineage>
        <taxon>Bacteria</taxon>
        <taxon>Bacillati</taxon>
        <taxon>Actinomycetota</taxon>
        <taxon>Actinomycetes</taxon>
        <taxon>Kitasatosporales</taxon>
        <taxon>Streptomycetaceae</taxon>
        <taxon>Streptomyces</taxon>
    </lineage>
</organism>
<sequence>MKTLRTHRARATVVALSAGALVLTACSSGAGEGAKDDQGRKEAESQRAQIAFGDAKASTGPAEAVPGAAPGGTIKVYQRDTYDHLDPAQIYVSDEGTLSTLIFRRLTSYHLDNDGKYTVVGDLATDSGKSTDGGRTWTYTLKKGLKFENGQPITSKDIRHTFERQFANFISNGPTYVQRWLADAEGNEYRKLLPGGPYGGKHLPDSVLETPDESTVRFHFKKPVGDLPYALAMAGYAVVPEKGDTKERYDKNPVSSGPYKIAPGSFKSGKGMSLVKNANWDPKTDITRHQYVDKFDIQFGVSYPDSTQRLMSDSADNKAAISFNNQVDAASLQQVANDPDVKKRSTSGYQPYVGAINFNMSRLKDKKVREAIAHAIPIQAILDAYGTPGGGELAGSYISPTLTGHKDIDPYGKLKKPMGDVEKAKQLLKEAGKVGMKLTFAYTNAPEPQKYSVAVADNLRKAGFDVQNKDLPSDTYYDIIGKVNNQFDIYPSAWGADWPSSLTVIPPVYDGRQIQDNAPNYSHYNNPAVNKEIDRISQLTDQKQAAHDWFALGEKILKEDLPQLPTFYYKQVQLHGSHVGGVVNNDIISSVDPTKLYVKK</sequence>
<feature type="domain" description="Solute-binding protein family 5" evidence="2">
    <location>
        <begin position="118"/>
        <end position="513"/>
    </location>
</feature>
<keyword evidence="1" id="KW-0732">Signal</keyword>
<gene>
    <name evidence="3" type="ORF">GKJPGBOP_02941</name>
</gene>
<evidence type="ECO:0000313" key="4">
    <source>
        <dbReference type="Proteomes" id="UP000286746"/>
    </source>
</evidence>
<accession>A0A401W1V5</accession>
<dbReference type="GO" id="GO:1904680">
    <property type="term" value="F:peptide transmembrane transporter activity"/>
    <property type="evidence" value="ECO:0007669"/>
    <property type="project" value="TreeGrafter"/>
</dbReference>
<dbReference type="SUPFAM" id="SSF53850">
    <property type="entry name" value="Periplasmic binding protein-like II"/>
    <property type="match status" value="1"/>
</dbReference>
<dbReference type="GO" id="GO:0042597">
    <property type="term" value="C:periplasmic space"/>
    <property type="evidence" value="ECO:0007669"/>
    <property type="project" value="UniProtKB-ARBA"/>
</dbReference>
<dbReference type="PROSITE" id="PS51257">
    <property type="entry name" value="PROKAR_LIPOPROTEIN"/>
    <property type="match status" value="1"/>
</dbReference>
<feature type="signal peptide" evidence="1">
    <location>
        <begin position="1"/>
        <end position="30"/>
    </location>
</feature>
<dbReference type="PANTHER" id="PTHR30290:SF83">
    <property type="entry name" value="ABC TRANSPORTER SUBSTRATE-BINDING PROTEIN"/>
    <property type="match status" value="1"/>
</dbReference>
<dbReference type="AlphaFoldDB" id="A0A401W1V5"/>
<feature type="chain" id="PRO_5019253479" evidence="1">
    <location>
        <begin position="31"/>
        <end position="600"/>
    </location>
</feature>